<protein>
    <submittedName>
        <fullName evidence="1">Uncharacterized protein</fullName>
    </submittedName>
</protein>
<sequence length="103" mass="11065">MGEARGEVMGSDGRKGVCEGLGVPRLKQEASEMRSKGECASARTCHKIAAWLRGEDFETVDEGPEPAKQYVQGRSSWKAVCVGPKPVESSKSLGRSPWKAVAD</sequence>
<keyword evidence="2" id="KW-1185">Reference proteome</keyword>
<dbReference type="Proteomes" id="UP000233551">
    <property type="component" value="Unassembled WGS sequence"/>
</dbReference>
<proteinExistence type="predicted"/>
<gene>
    <name evidence="1" type="ORF">CRG98_017628</name>
</gene>
<comment type="caution">
    <text evidence="1">The sequence shown here is derived from an EMBL/GenBank/DDBJ whole genome shotgun (WGS) entry which is preliminary data.</text>
</comment>
<reference evidence="1 2" key="1">
    <citation type="submission" date="2017-11" db="EMBL/GenBank/DDBJ databases">
        <title>De-novo sequencing of pomegranate (Punica granatum L.) genome.</title>
        <authorList>
            <person name="Akparov Z."/>
            <person name="Amiraslanov A."/>
            <person name="Hajiyeva S."/>
            <person name="Abbasov M."/>
            <person name="Kaur K."/>
            <person name="Hamwieh A."/>
            <person name="Solovyev V."/>
            <person name="Salamov A."/>
            <person name="Braich B."/>
            <person name="Kosarev P."/>
            <person name="Mahmoud A."/>
            <person name="Hajiyev E."/>
            <person name="Babayeva S."/>
            <person name="Izzatullayeva V."/>
            <person name="Mammadov A."/>
            <person name="Mammadov A."/>
            <person name="Sharifova S."/>
            <person name="Ojaghi J."/>
            <person name="Eynullazada K."/>
            <person name="Bayramov B."/>
            <person name="Abdulazimova A."/>
            <person name="Shahmuradov I."/>
        </authorList>
    </citation>
    <scope>NUCLEOTIDE SEQUENCE [LARGE SCALE GENOMIC DNA]</scope>
    <source>
        <strain evidence="2">cv. AG2017</strain>
        <tissue evidence="1">Leaf</tissue>
    </source>
</reference>
<evidence type="ECO:0000313" key="1">
    <source>
        <dbReference type="EMBL" id="PKI61996.1"/>
    </source>
</evidence>
<dbReference type="AlphaFoldDB" id="A0A2I0K2R3"/>
<evidence type="ECO:0000313" key="2">
    <source>
        <dbReference type="Proteomes" id="UP000233551"/>
    </source>
</evidence>
<name>A0A2I0K2R3_PUNGR</name>
<accession>A0A2I0K2R3</accession>
<dbReference type="EMBL" id="PGOL01000992">
    <property type="protein sequence ID" value="PKI61996.1"/>
    <property type="molecule type" value="Genomic_DNA"/>
</dbReference>
<organism evidence="1 2">
    <name type="scientific">Punica granatum</name>
    <name type="common">Pomegranate</name>
    <dbReference type="NCBI Taxonomy" id="22663"/>
    <lineage>
        <taxon>Eukaryota</taxon>
        <taxon>Viridiplantae</taxon>
        <taxon>Streptophyta</taxon>
        <taxon>Embryophyta</taxon>
        <taxon>Tracheophyta</taxon>
        <taxon>Spermatophyta</taxon>
        <taxon>Magnoliopsida</taxon>
        <taxon>eudicotyledons</taxon>
        <taxon>Gunneridae</taxon>
        <taxon>Pentapetalae</taxon>
        <taxon>rosids</taxon>
        <taxon>malvids</taxon>
        <taxon>Myrtales</taxon>
        <taxon>Lythraceae</taxon>
        <taxon>Punica</taxon>
    </lineage>
</organism>